<sequence length="179" mass="19436">MEHTSVPQWALEPLVQPLDPRASRCTILSYAAAPVAARWTDGLDELSIPHRTLELAPREQASPDERRRVDAELRDAVVGWRLLIAGALLDVLGTRSLALGAGLLDAEIIVGTTSVEALPVTCAHCETTMITSAAIAEVISCRGCQEELLVHHHVSRRRGSFLGFKNDAEEWAPEGEAVE</sequence>
<dbReference type="Proteomes" id="UP000643525">
    <property type="component" value="Unassembled WGS sequence"/>
</dbReference>
<keyword evidence="3" id="KW-1185">Reference proteome</keyword>
<feature type="domain" description="Dimethylamine monooxygenase subunit DmmA-like C-terminal" evidence="1">
    <location>
        <begin position="120"/>
        <end position="163"/>
    </location>
</feature>
<evidence type="ECO:0000313" key="3">
    <source>
        <dbReference type="Proteomes" id="UP000643525"/>
    </source>
</evidence>
<dbReference type="NCBIfam" id="NF041259">
    <property type="entry name" value="mono_DmmA_fam"/>
    <property type="match status" value="1"/>
</dbReference>
<evidence type="ECO:0000259" key="1">
    <source>
        <dbReference type="Pfam" id="PF22289"/>
    </source>
</evidence>
<dbReference type="Pfam" id="PF22289">
    <property type="entry name" value="DmmA-like_C"/>
    <property type="match status" value="1"/>
</dbReference>
<organism evidence="2 3">
    <name type="scientific">Nesterenkonia lutea</name>
    <dbReference type="NCBI Taxonomy" id="272919"/>
    <lineage>
        <taxon>Bacteria</taxon>
        <taxon>Bacillati</taxon>
        <taxon>Actinomycetota</taxon>
        <taxon>Actinomycetes</taxon>
        <taxon>Micrococcales</taxon>
        <taxon>Micrococcaceae</taxon>
        <taxon>Nesterenkonia</taxon>
    </lineage>
</organism>
<name>A0ABR9JH80_9MICC</name>
<proteinExistence type="predicted"/>
<dbReference type="EMBL" id="JADBED010000001">
    <property type="protein sequence ID" value="MBE1525133.1"/>
    <property type="molecule type" value="Genomic_DNA"/>
</dbReference>
<protein>
    <recommendedName>
        <fullName evidence="1">Dimethylamine monooxygenase subunit DmmA-like C-terminal domain-containing protein</fullName>
    </recommendedName>
</protein>
<reference evidence="2 3" key="1">
    <citation type="submission" date="2020-10" db="EMBL/GenBank/DDBJ databases">
        <title>Sequencing the genomes of 1000 actinobacteria strains.</title>
        <authorList>
            <person name="Klenk H.-P."/>
        </authorList>
    </citation>
    <scope>NUCLEOTIDE SEQUENCE [LARGE SCALE GENOMIC DNA]</scope>
    <source>
        <strain evidence="2 3">DSM 15666</strain>
    </source>
</reference>
<accession>A0ABR9JH80</accession>
<comment type="caution">
    <text evidence="2">The sequence shown here is derived from an EMBL/GenBank/DDBJ whole genome shotgun (WGS) entry which is preliminary data.</text>
</comment>
<evidence type="ECO:0000313" key="2">
    <source>
        <dbReference type="EMBL" id="MBE1525133.1"/>
    </source>
</evidence>
<dbReference type="InterPro" id="IPR048037">
    <property type="entry name" value="DmmA-like_C"/>
</dbReference>
<gene>
    <name evidence="2" type="ORF">H4W27_002251</name>
</gene>
<dbReference type="RefSeq" id="WP_192596041.1">
    <property type="nucleotide sequence ID" value="NZ_BAAALJ010000013.1"/>
</dbReference>